<sequence length="257" mass="29718">MPCGGGGDEVSRGRSENRDKAFQMWEKSGRTLPLVEIAKQLGVSASLVRKWKYEDAWEARPSRKRGGQPGNKNAVGNKGGGAPPGNKNGWRNGNYESMWMSQISVEHKLQLMKMETDPRQILLNEIMLLEHREYMMMKNMKDIEEGKDRLSIERKYQFFEEEAAEGDAESLRFVEGVPQFKPVKVVSKQIVEEKTKEPQQLERILQIHNALTAVQGRKMRCIALLDQFDRNELTNEELRLKIERMQLEVNKLRTEAW</sequence>
<reference evidence="4 5" key="1">
    <citation type="submission" date="2017-06" db="EMBL/GenBank/DDBJ databases">
        <title>Complete genome sequence of Paenibacillus donghaensis KCTC 13049T isolated from East Sea sediment, South Korea.</title>
        <authorList>
            <person name="Jung B.K."/>
            <person name="Hong S.-J."/>
            <person name="Shin J.-H."/>
        </authorList>
    </citation>
    <scope>NUCLEOTIDE SEQUENCE [LARGE SCALE GENOMIC DNA]</scope>
    <source>
        <strain evidence="4 5">KCTC 13049</strain>
    </source>
</reference>
<keyword evidence="5" id="KW-1185">Reference proteome</keyword>
<gene>
    <name evidence="4" type="ORF">B9T62_34575</name>
</gene>
<feature type="domain" description="PBSX phage terminase small subunit-like N-terminal" evidence="3">
    <location>
        <begin position="11"/>
        <end position="59"/>
    </location>
</feature>
<keyword evidence="1" id="KW-0175">Coiled coil</keyword>
<dbReference type="KEGG" id="pdh:B9T62_34575"/>
<evidence type="ECO:0000313" key="4">
    <source>
        <dbReference type="EMBL" id="ASA25413.1"/>
    </source>
</evidence>
<protein>
    <recommendedName>
        <fullName evidence="3">PBSX phage terminase small subunit-like N-terminal domain-containing protein</fullName>
    </recommendedName>
</protein>
<dbReference type="InterPro" id="IPR018925">
    <property type="entry name" value="XtmA-like_N"/>
</dbReference>
<feature type="region of interest" description="Disordered" evidence="2">
    <location>
        <begin position="58"/>
        <end position="93"/>
    </location>
</feature>
<proteinExistence type="predicted"/>
<dbReference type="AlphaFoldDB" id="A0A2Z2KP20"/>
<accession>A0A2Z2KP20</accession>
<dbReference type="Pfam" id="PF10668">
    <property type="entry name" value="Phage_terminase"/>
    <property type="match status" value="1"/>
</dbReference>
<name>A0A2Z2KP20_9BACL</name>
<dbReference type="EMBL" id="CP021780">
    <property type="protein sequence ID" value="ASA25413.1"/>
    <property type="molecule type" value="Genomic_DNA"/>
</dbReference>
<evidence type="ECO:0000256" key="1">
    <source>
        <dbReference type="SAM" id="Coils"/>
    </source>
</evidence>
<organism evidence="4 5">
    <name type="scientific">Paenibacillus donghaensis</name>
    <dbReference type="NCBI Taxonomy" id="414771"/>
    <lineage>
        <taxon>Bacteria</taxon>
        <taxon>Bacillati</taxon>
        <taxon>Bacillota</taxon>
        <taxon>Bacilli</taxon>
        <taxon>Bacillales</taxon>
        <taxon>Paenibacillaceae</taxon>
        <taxon>Paenibacillus</taxon>
    </lineage>
</organism>
<feature type="coiled-coil region" evidence="1">
    <location>
        <begin position="228"/>
        <end position="255"/>
    </location>
</feature>
<evidence type="ECO:0000256" key="2">
    <source>
        <dbReference type="SAM" id="MobiDB-lite"/>
    </source>
</evidence>
<dbReference type="NCBIfam" id="NF040601">
    <property type="entry name" value="TerS_not_xtmA"/>
    <property type="match status" value="1"/>
</dbReference>
<evidence type="ECO:0000313" key="5">
    <source>
        <dbReference type="Proteomes" id="UP000249890"/>
    </source>
</evidence>
<evidence type="ECO:0000259" key="3">
    <source>
        <dbReference type="Pfam" id="PF10668"/>
    </source>
</evidence>
<dbReference type="Proteomes" id="UP000249890">
    <property type="component" value="Chromosome"/>
</dbReference>